<dbReference type="AlphaFoldDB" id="A0A6N3EWB7"/>
<dbReference type="RefSeq" id="WP_156561659.1">
    <property type="nucleotide sequence ID" value="NZ_CACRTV010000057.1"/>
</dbReference>
<reference evidence="1" key="1">
    <citation type="submission" date="2019-11" db="EMBL/GenBank/DDBJ databases">
        <authorList>
            <person name="Feng L."/>
        </authorList>
    </citation>
    <scope>NUCLEOTIDE SEQUENCE</scope>
    <source>
        <strain evidence="1">CParaputrificumLFYP93</strain>
    </source>
</reference>
<sequence length="55" mass="6149">MLDLTVERGSGEVHNLTHGCSDYQPNGKIYPLCKGTGEDKCDYCDVCEDMHDEIL</sequence>
<gene>
    <name evidence="1" type="ORF">CPLFYP93_02289</name>
</gene>
<dbReference type="EMBL" id="CACRTV010000057">
    <property type="protein sequence ID" value="VYU44318.1"/>
    <property type="molecule type" value="Genomic_DNA"/>
</dbReference>
<accession>A0A6N3EWB7</accession>
<evidence type="ECO:0000313" key="1">
    <source>
        <dbReference type="EMBL" id="VYU44318.1"/>
    </source>
</evidence>
<proteinExistence type="predicted"/>
<protein>
    <submittedName>
        <fullName evidence="1">Uncharacterized protein</fullName>
    </submittedName>
</protein>
<name>A0A6N3EWB7_9CLOT</name>
<organism evidence="1">
    <name type="scientific">Clostridium paraputrificum</name>
    <dbReference type="NCBI Taxonomy" id="29363"/>
    <lineage>
        <taxon>Bacteria</taxon>
        <taxon>Bacillati</taxon>
        <taxon>Bacillota</taxon>
        <taxon>Clostridia</taxon>
        <taxon>Eubacteriales</taxon>
        <taxon>Clostridiaceae</taxon>
        <taxon>Clostridium</taxon>
    </lineage>
</organism>